<organism evidence="13">
    <name type="scientific">Cyberlindnera fabianii</name>
    <name type="common">Yeast</name>
    <name type="synonym">Hansenula fabianii</name>
    <dbReference type="NCBI Taxonomy" id="36022"/>
    <lineage>
        <taxon>Eukaryota</taxon>
        <taxon>Fungi</taxon>
        <taxon>Dikarya</taxon>
        <taxon>Ascomycota</taxon>
        <taxon>Saccharomycotina</taxon>
        <taxon>Saccharomycetes</taxon>
        <taxon>Phaffomycetales</taxon>
        <taxon>Phaffomycetaceae</taxon>
        <taxon>Cyberlindnera</taxon>
    </lineage>
</organism>
<evidence type="ECO:0000256" key="6">
    <source>
        <dbReference type="ARBA" id="ARBA00022692"/>
    </source>
</evidence>
<evidence type="ECO:0000256" key="1">
    <source>
        <dbReference type="ARBA" id="ARBA00004141"/>
    </source>
</evidence>
<dbReference type="Gene3D" id="1.20.1510.10">
    <property type="entry name" value="Cation efflux protein transmembrane domain"/>
    <property type="match status" value="1"/>
</dbReference>
<dbReference type="GO" id="GO:0006826">
    <property type="term" value="P:iron ion transport"/>
    <property type="evidence" value="ECO:0007669"/>
    <property type="project" value="UniProtKB-KW"/>
</dbReference>
<keyword evidence="8" id="KW-0406">Ion transport</keyword>
<dbReference type="InterPro" id="IPR027469">
    <property type="entry name" value="Cation_efflux_TMD_sf"/>
</dbReference>
<dbReference type="EMBL" id="LK052889">
    <property type="protein sequence ID" value="CDR40001.1"/>
    <property type="molecule type" value="Genomic_DNA"/>
</dbReference>
<keyword evidence="5" id="KW-0410">Iron transport</keyword>
<feature type="compositionally biased region" description="Basic and acidic residues" evidence="11">
    <location>
        <begin position="79"/>
        <end position="91"/>
    </location>
</feature>
<keyword evidence="4" id="KW-0813">Transport</keyword>
<keyword evidence="9" id="KW-0472">Membrane</keyword>
<evidence type="ECO:0000256" key="7">
    <source>
        <dbReference type="ARBA" id="ARBA00022989"/>
    </source>
</evidence>
<keyword evidence="7" id="KW-1133">Transmembrane helix</keyword>
<feature type="region of interest" description="Disordered" evidence="11">
    <location>
        <begin position="460"/>
        <end position="500"/>
    </location>
</feature>
<feature type="compositionally biased region" description="Basic and acidic residues" evidence="11">
    <location>
        <begin position="483"/>
        <end position="500"/>
    </location>
</feature>
<sequence length="500" mass="54101">MLRLMLTPLSVRSVGVSSGCLSKSAFSLRLHSFQRLQGVQGLRRSLHVSSSIWAQVKEDNAHGHSHGAGASCSHSHSHGSSDLHSELSDHDHVHLRESETEQNDVFTFGQVFHEHNHSHGPNKLLVLDRKAFFNNPGVRITWIGLLINIGMAAGKFAGGIVFHSQALMADSVHAISDLVSDLLTLGTVGLAARGPTHDFPSGYGKIETVGSLAVSSILTMAGLSIGWASLVNIVGPVVPHAILDTLNAYHIHILNAGHGHSHSHAATDLTNVNAAWVAAASIVAKEWIFRATSKVAKETNSKVLLANAWHHRVDSMTSLVALVTITSGYFLGISSLDAVGGLIVSGLVIKAGANGIRIAVNELIDRSVPKTDERYIEIETKLQDLLSKMLSNNNAKKPYAVKELIIMTSGPNVHAKIILEAPIQRWDNVLDINEFEIVSHHLKKQLTSQVENLRQVTVEFVGEKPPPEEEEEDATVTTDSEPEPAHTHTHADGSVHNHKH</sequence>
<comment type="function">
    <text evidence="10">Mitochondrial metal transporter involved in mitochondrial iron accumulation.</text>
</comment>
<dbReference type="InterPro" id="IPR050291">
    <property type="entry name" value="CDF_Transporter"/>
</dbReference>
<accession>A0A061AXC3</accession>
<dbReference type="SUPFAM" id="SSF161111">
    <property type="entry name" value="Cation efflux protein transmembrane domain-like"/>
    <property type="match status" value="1"/>
</dbReference>
<dbReference type="PANTHER" id="PTHR43840">
    <property type="entry name" value="MITOCHONDRIAL METAL TRANSPORTER 1-RELATED"/>
    <property type="match status" value="1"/>
</dbReference>
<evidence type="ECO:0000256" key="2">
    <source>
        <dbReference type="ARBA" id="ARBA00008873"/>
    </source>
</evidence>
<name>A0A061AXC3_CYBFA</name>
<dbReference type="PhylomeDB" id="A0A061AXC3"/>
<dbReference type="GO" id="GO:0006879">
    <property type="term" value="P:intracellular iron ion homeostasis"/>
    <property type="evidence" value="ECO:0007669"/>
    <property type="project" value="UniProtKB-KW"/>
</dbReference>
<dbReference type="GO" id="GO:0008324">
    <property type="term" value="F:monoatomic cation transmembrane transporter activity"/>
    <property type="evidence" value="ECO:0007669"/>
    <property type="project" value="InterPro"/>
</dbReference>
<evidence type="ECO:0000256" key="3">
    <source>
        <dbReference type="ARBA" id="ARBA00022434"/>
    </source>
</evidence>
<evidence type="ECO:0000256" key="5">
    <source>
        <dbReference type="ARBA" id="ARBA00022496"/>
    </source>
</evidence>
<dbReference type="FunFam" id="1.20.1510.10:FF:000013">
    <property type="entry name" value="Cation efflux family protein"/>
    <property type="match status" value="1"/>
</dbReference>
<reference evidence="13" key="1">
    <citation type="journal article" date="2014" name="Genome Announc.">
        <title>Genome sequence of the yeast Cyberlindnera fabianii (Hansenula fabianii).</title>
        <authorList>
            <person name="Freel K.C."/>
            <person name="Sarilar V."/>
            <person name="Neuveglise C."/>
            <person name="Devillers H."/>
            <person name="Friedrich A."/>
            <person name="Schacherer J."/>
        </authorList>
    </citation>
    <scope>NUCLEOTIDE SEQUENCE</scope>
    <source>
        <strain evidence="13">YJS4271</strain>
    </source>
</reference>
<keyword evidence="6" id="KW-0812">Transmembrane</keyword>
<dbReference type="InterPro" id="IPR002524">
    <property type="entry name" value="Cation_efflux"/>
</dbReference>
<dbReference type="OrthoDB" id="435980at2759"/>
<gene>
    <name evidence="13" type="ORF">CYFA0S_04e01398g</name>
</gene>
<evidence type="ECO:0000256" key="10">
    <source>
        <dbReference type="ARBA" id="ARBA00055037"/>
    </source>
</evidence>
<dbReference type="Pfam" id="PF01545">
    <property type="entry name" value="Cation_efflux"/>
    <property type="match status" value="1"/>
</dbReference>
<feature type="domain" description="Cation efflux protein transmembrane" evidence="12">
    <location>
        <begin position="142"/>
        <end position="363"/>
    </location>
</feature>
<evidence type="ECO:0000259" key="12">
    <source>
        <dbReference type="Pfam" id="PF01545"/>
    </source>
</evidence>
<dbReference type="NCBIfam" id="TIGR01297">
    <property type="entry name" value="CDF"/>
    <property type="match status" value="1"/>
</dbReference>
<dbReference type="InterPro" id="IPR058533">
    <property type="entry name" value="Cation_efflux_TM"/>
</dbReference>
<comment type="subcellular location">
    <subcellularLocation>
        <location evidence="1">Membrane</location>
        <topology evidence="1">Multi-pass membrane protein</topology>
    </subcellularLocation>
</comment>
<dbReference type="PANTHER" id="PTHR43840:SF15">
    <property type="entry name" value="MITOCHONDRIAL METAL TRANSPORTER 1-RELATED"/>
    <property type="match status" value="1"/>
</dbReference>
<feature type="region of interest" description="Disordered" evidence="11">
    <location>
        <begin position="61"/>
        <end position="91"/>
    </location>
</feature>
<keyword evidence="3" id="KW-0409">Iron storage</keyword>
<keyword evidence="3" id="KW-0408">Iron</keyword>
<evidence type="ECO:0000313" key="13">
    <source>
        <dbReference type="EMBL" id="CDR40001.1"/>
    </source>
</evidence>
<protein>
    <submittedName>
        <fullName evidence="13">CYFA0S04e01398g1_1</fullName>
    </submittedName>
</protein>
<feature type="compositionally biased region" description="Low complexity" evidence="11">
    <location>
        <begin position="67"/>
        <end position="78"/>
    </location>
</feature>
<comment type="similarity">
    <text evidence="2">Belongs to the cation diffusion facilitator (CDF) transporter (TC 2.A.4) family. SLC30A subfamily.</text>
</comment>
<dbReference type="AlphaFoldDB" id="A0A061AXC3"/>
<dbReference type="GO" id="GO:0016020">
    <property type="term" value="C:membrane"/>
    <property type="evidence" value="ECO:0007669"/>
    <property type="project" value="UniProtKB-SubCell"/>
</dbReference>
<proteinExistence type="inferred from homology"/>
<evidence type="ECO:0000256" key="9">
    <source>
        <dbReference type="ARBA" id="ARBA00023136"/>
    </source>
</evidence>
<dbReference type="GO" id="GO:0005739">
    <property type="term" value="C:mitochondrion"/>
    <property type="evidence" value="ECO:0007669"/>
    <property type="project" value="UniProtKB-ARBA"/>
</dbReference>
<dbReference type="VEuPathDB" id="FungiDB:BON22_2324"/>
<evidence type="ECO:0000256" key="8">
    <source>
        <dbReference type="ARBA" id="ARBA00023065"/>
    </source>
</evidence>
<evidence type="ECO:0000256" key="4">
    <source>
        <dbReference type="ARBA" id="ARBA00022448"/>
    </source>
</evidence>
<evidence type="ECO:0000256" key="11">
    <source>
        <dbReference type="SAM" id="MobiDB-lite"/>
    </source>
</evidence>